<accession>A0ABV0MEJ9</accession>
<name>A0ABV0MEJ9_9TELE</name>
<sequence>MAGGHRRQGAARDTEVEGEGLVGGKEQAPGWDGKGSGAKAALNSDPACRASGPLLSSLTSSEQACLISLHLPESLSRDHRAPYFNHALE</sequence>
<evidence type="ECO:0000313" key="2">
    <source>
        <dbReference type="EMBL" id="MEQ2157524.1"/>
    </source>
</evidence>
<organism evidence="2 3">
    <name type="scientific">Goodea atripinnis</name>
    <dbReference type="NCBI Taxonomy" id="208336"/>
    <lineage>
        <taxon>Eukaryota</taxon>
        <taxon>Metazoa</taxon>
        <taxon>Chordata</taxon>
        <taxon>Craniata</taxon>
        <taxon>Vertebrata</taxon>
        <taxon>Euteleostomi</taxon>
        <taxon>Actinopterygii</taxon>
        <taxon>Neopterygii</taxon>
        <taxon>Teleostei</taxon>
        <taxon>Neoteleostei</taxon>
        <taxon>Acanthomorphata</taxon>
        <taxon>Ovalentaria</taxon>
        <taxon>Atherinomorphae</taxon>
        <taxon>Cyprinodontiformes</taxon>
        <taxon>Goodeidae</taxon>
        <taxon>Goodea</taxon>
    </lineage>
</organism>
<feature type="region of interest" description="Disordered" evidence="1">
    <location>
        <begin position="1"/>
        <end position="46"/>
    </location>
</feature>
<evidence type="ECO:0000256" key="1">
    <source>
        <dbReference type="SAM" id="MobiDB-lite"/>
    </source>
</evidence>
<keyword evidence="3" id="KW-1185">Reference proteome</keyword>
<proteinExistence type="predicted"/>
<dbReference type="EMBL" id="JAHRIO010000095">
    <property type="protein sequence ID" value="MEQ2157524.1"/>
    <property type="molecule type" value="Genomic_DNA"/>
</dbReference>
<evidence type="ECO:0000313" key="3">
    <source>
        <dbReference type="Proteomes" id="UP001476798"/>
    </source>
</evidence>
<gene>
    <name evidence="2" type="ORF">GOODEAATRI_002637</name>
</gene>
<reference evidence="2 3" key="1">
    <citation type="submission" date="2021-06" db="EMBL/GenBank/DDBJ databases">
        <authorList>
            <person name="Palmer J.M."/>
        </authorList>
    </citation>
    <scope>NUCLEOTIDE SEQUENCE [LARGE SCALE GENOMIC DNA]</scope>
    <source>
        <strain evidence="2 3">GA_2019</strain>
        <tissue evidence="2">Muscle</tissue>
    </source>
</reference>
<dbReference type="Proteomes" id="UP001476798">
    <property type="component" value="Unassembled WGS sequence"/>
</dbReference>
<protein>
    <submittedName>
        <fullName evidence="2">Uncharacterized protein</fullName>
    </submittedName>
</protein>
<comment type="caution">
    <text evidence="2">The sequence shown here is derived from an EMBL/GenBank/DDBJ whole genome shotgun (WGS) entry which is preliminary data.</text>
</comment>